<feature type="domain" description="MPN" evidence="8">
    <location>
        <begin position="193"/>
        <end position="317"/>
    </location>
</feature>
<evidence type="ECO:0000256" key="7">
    <source>
        <dbReference type="SAM" id="MobiDB-lite"/>
    </source>
</evidence>
<dbReference type="InterPro" id="IPR001405">
    <property type="entry name" value="UPF0758"/>
</dbReference>
<comment type="caution">
    <text evidence="9">The sequence shown here is derived from an EMBL/GenBank/DDBJ whole genome shotgun (WGS) entry which is preliminary data.</text>
</comment>
<keyword evidence="2" id="KW-0479">Metal-binding</keyword>
<evidence type="ECO:0000313" key="9">
    <source>
        <dbReference type="EMBL" id="KAA5539931.1"/>
    </source>
</evidence>
<keyword evidence="10" id="KW-1185">Reference proteome</keyword>
<feature type="compositionally biased region" description="Polar residues" evidence="7">
    <location>
        <begin position="82"/>
        <end position="91"/>
    </location>
</feature>
<sequence>MGESEKRERKLRRLFETLAPVAAFSKQQARQRCPDLTPQFLAATLRDLVREGILDRYETSQEETFSWRDARVRSDPDPWISRQINGSQVTAQPEGERPRERLLAGGAEPLSDADLLAILIRVGVKGESAIDAGKRLAKTYSGKLSDLRRASKDELRRISPAVTVTSYAAIMAGIELGRRVSRHEKLHRVSSSPITSTSAAVKYCDERFGGLAISGVQEEFHIVTLSTKHLPINTHFITRGTLDASLVHPREVFRPAIRDSASAVILVHNHPSGDATPSREDYQVTDRLTEVGRLIGITVLDHIVVASEGSVSIRETA</sequence>
<dbReference type="NCBIfam" id="NF000642">
    <property type="entry name" value="PRK00024.1"/>
    <property type="match status" value="1"/>
</dbReference>
<keyword evidence="3" id="KW-0378">Hydrolase</keyword>
<evidence type="ECO:0000256" key="3">
    <source>
        <dbReference type="ARBA" id="ARBA00022801"/>
    </source>
</evidence>
<dbReference type="PROSITE" id="PS01302">
    <property type="entry name" value="UPF0758"/>
    <property type="match status" value="1"/>
</dbReference>
<dbReference type="GO" id="GO:0006508">
    <property type="term" value="P:proteolysis"/>
    <property type="evidence" value="ECO:0007669"/>
    <property type="project" value="UniProtKB-KW"/>
</dbReference>
<dbReference type="Pfam" id="PF04002">
    <property type="entry name" value="RadC"/>
    <property type="match status" value="1"/>
</dbReference>
<dbReference type="EMBL" id="VWOX01000016">
    <property type="protein sequence ID" value="KAA5539931.1"/>
    <property type="molecule type" value="Genomic_DNA"/>
</dbReference>
<organism evidence="9 10">
    <name type="scientific">Roseiconus nitratireducens</name>
    <dbReference type="NCBI Taxonomy" id="2605748"/>
    <lineage>
        <taxon>Bacteria</taxon>
        <taxon>Pseudomonadati</taxon>
        <taxon>Planctomycetota</taxon>
        <taxon>Planctomycetia</taxon>
        <taxon>Pirellulales</taxon>
        <taxon>Pirellulaceae</taxon>
        <taxon>Roseiconus</taxon>
    </lineage>
</organism>
<dbReference type="GO" id="GO:0046872">
    <property type="term" value="F:metal ion binding"/>
    <property type="evidence" value="ECO:0007669"/>
    <property type="project" value="UniProtKB-KW"/>
</dbReference>
<evidence type="ECO:0000256" key="2">
    <source>
        <dbReference type="ARBA" id="ARBA00022723"/>
    </source>
</evidence>
<dbReference type="Pfam" id="PF20582">
    <property type="entry name" value="UPF0758_N"/>
    <property type="match status" value="1"/>
</dbReference>
<dbReference type="AlphaFoldDB" id="A0A5M6CXK2"/>
<evidence type="ECO:0000313" key="10">
    <source>
        <dbReference type="Proteomes" id="UP000324479"/>
    </source>
</evidence>
<keyword evidence="5" id="KW-0482">Metalloprotease</keyword>
<evidence type="ECO:0000256" key="4">
    <source>
        <dbReference type="ARBA" id="ARBA00022833"/>
    </source>
</evidence>
<gene>
    <name evidence="9" type="primary">radC</name>
    <name evidence="9" type="ORF">FYK55_22920</name>
</gene>
<evidence type="ECO:0000256" key="5">
    <source>
        <dbReference type="ARBA" id="ARBA00023049"/>
    </source>
</evidence>
<reference evidence="9 10" key="1">
    <citation type="submission" date="2019-08" db="EMBL/GenBank/DDBJ databases">
        <authorList>
            <person name="Dhanesh K."/>
            <person name="Kumar G."/>
            <person name="Sasikala C."/>
            <person name="Venkata Ramana C."/>
        </authorList>
    </citation>
    <scope>NUCLEOTIDE SEQUENCE [LARGE SCALE GENOMIC DNA]</scope>
    <source>
        <strain evidence="9 10">JC645</strain>
    </source>
</reference>
<dbReference type="CDD" id="cd08071">
    <property type="entry name" value="MPN_DUF2466"/>
    <property type="match status" value="1"/>
</dbReference>
<accession>A0A5M6CXK2</accession>
<dbReference type="PANTHER" id="PTHR30471">
    <property type="entry name" value="DNA REPAIR PROTEIN RADC"/>
    <property type="match status" value="1"/>
</dbReference>
<dbReference type="NCBIfam" id="TIGR00608">
    <property type="entry name" value="radc"/>
    <property type="match status" value="1"/>
</dbReference>
<dbReference type="GO" id="GO:0008237">
    <property type="term" value="F:metallopeptidase activity"/>
    <property type="evidence" value="ECO:0007669"/>
    <property type="project" value="UniProtKB-KW"/>
</dbReference>
<proteinExistence type="inferred from homology"/>
<evidence type="ECO:0000256" key="1">
    <source>
        <dbReference type="ARBA" id="ARBA00022670"/>
    </source>
</evidence>
<dbReference type="PROSITE" id="PS50249">
    <property type="entry name" value="MPN"/>
    <property type="match status" value="1"/>
</dbReference>
<dbReference type="Proteomes" id="UP000324479">
    <property type="component" value="Unassembled WGS sequence"/>
</dbReference>
<evidence type="ECO:0000259" key="8">
    <source>
        <dbReference type="PROSITE" id="PS50249"/>
    </source>
</evidence>
<dbReference type="InterPro" id="IPR037518">
    <property type="entry name" value="MPN"/>
</dbReference>
<dbReference type="Gene3D" id="3.40.140.10">
    <property type="entry name" value="Cytidine Deaminase, domain 2"/>
    <property type="match status" value="1"/>
</dbReference>
<dbReference type="PANTHER" id="PTHR30471:SF3">
    <property type="entry name" value="UPF0758 PROTEIN YEES-RELATED"/>
    <property type="match status" value="1"/>
</dbReference>
<dbReference type="InterPro" id="IPR025657">
    <property type="entry name" value="RadC_JAB"/>
</dbReference>
<feature type="region of interest" description="Disordered" evidence="7">
    <location>
        <begin position="79"/>
        <end position="98"/>
    </location>
</feature>
<keyword evidence="1" id="KW-0645">Protease</keyword>
<keyword evidence="4" id="KW-0862">Zinc</keyword>
<protein>
    <submittedName>
        <fullName evidence="9">DNA repair protein RadC</fullName>
    </submittedName>
</protein>
<dbReference type="InterPro" id="IPR020891">
    <property type="entry name" value="UPF0758_CS"/>
</dbReference>
<evidence type="ECO:0000256" key="6">
    <source>
        <dbReference type="RuleBase" id="RU003797"/>
    </source>
</evidence>
<comment type="similarity">
    <text evidence="6">Belongs to the UPF0758 family.</text>
</comment>
<name>A0A5M6CXK2_9BACT</name>
<dbReference type="InterPro" id="IPR046778">
    <property type="entry name" value="UPF0758_N"/>
</dbReference>